<dbReference type="NCBIfam" id="TIGR02937">
    <property type="entry name" value="sigma70-ECF"/>
    <property type="match status" value="1"/>
</dbReference>
<dbReference type="EMBL" id="JACRTK010000001">
    <property type="protein sequence ID" value="MBC8590257.1"/>
    <property type="molecule type" value="Genomic_DNA"/>
</dbReference>
<feature type="domain" description="RNA polymerase sigma-70 region 4" evidence="7">
    <location>
        <begin position="124"/>
        <end position="171"/>
    </location>
</feature>
<dbReference type="Gene3D" id="1.10.1740.10">
    <property type="match status" value="1"/>
</dbReference>
<dbReference type="PANTHER" id="PTHR43133">
    <property type="entry name" value="RNA POLYMERASE ECF-TYPE SIGMA FACTO"/>
    <property type="match status" value="1"/>
</dbReference>
<comment type="similarity">
    <text evidence="1">Belongs to the sigma-70 factor family. ECF subfamily.</text>
</comment>
<dbReference type="CDD" id="cd06171">
    <property type="entry name" value="Sigma70_r4"/>
    <property type="match status" value="1"/>
</dbReference>
<dbReference type="GO" id="GO:0003677">
    <property type="term" value="F:DNA binding"/>
    <property type="evidence" value="ECO:0007669"/>
    <property type="project" value="UniProtKB-KW"/>
</dbReference>
<dbReference type="SUPFAM" id="SSF88659">
    <property type="entry name" value="Sigma3 and sigma4 domains of RNA polymerase sigma factors"/>
    <property type="match status" value="1"/>
</dbReference>
<sequence length="179" mass="21095">MKEGEKVEIRLLVKQAKKGDKEALLRLVMAEKDEYYKLAYIYLKNEDDAMDAMQDMIIKLYENISKLRKEESFYSWSKTILVNECKGKLRIRKKVVFLDNMEEEAIEETYDKSEDKIVLEKYLCKLNEKHKEIIKLRYLLDLDYDTISEILEIPLGTVKSRLSIGMEKLRKIIGGDIDG</sequence>
<keyword evidence="3" id="KW-0731">Sigma factor</keyword>
<keyword evidence="9" id="KW-1185">Reference proteome</keyword>
<reference evidence="8 9" key="1">
    <citation type="submission" date="2020-08" db="EMBL/GenBank/DDBJ databases">
        <title>Genome public.</title>
        <authorList>
            <person name="Liu C."/>
            <person name="Sun Q."/>
        </authorList>
    </citation>
    <scope>NUCLEOTIDE SEQUENCE [LARGE SCALE GENOMIC DNA]</scope>
    <source>
        <strain evidence="8 9">NSJ-26</strain>
    </source>
</reference>
<dbReference type="InterPro" id="IPR007627">
    <property type="entry name" value="RNA_pol_sigma70_r2"/>
</dbReference>
<dbReference type="Proteomes" id="UP000601522">
    <property type="component" value="Unassembled WGS sequence"/>
</dbReference>
<keyword evidence="5" id="KW-0804">Transcription</keyword>
<evidence type="ECO:0000256" key="4">
    <source>
        <dbReference type="ARBA" id="ARBA00023125"/>
    </source>
</evidence>
<dbReference type="InterPro" id="IPR014284">
    <property type="entry name" value="RNA_pol_sigma-70_dom"/>
</dbReference>
<evidence type="ECO:0000256" key="3">
    <source>
        <dbReference type="ARBA" id="ARBA00023082"/>
    </source>
</evidence>
<keyword evidence="2" id="KW-0805">Transcription regulation</keyword>
<evidence type="ECO:0000313" key="9">
    <source>
        <dbReference type="Proteomes" id="UP000601522"/>
    </source>
</evidence>
<evidence type="ECO:0000256" key="2">
    <source>
        <dbReference type="ARBA" id="ARBA00023015"/>
    </source>
</evidence>
<organism evidence="8 9">
    <name type="scientific">Wansuia hejianensis</name>
    <dbReference type="NCBI Taxonomy" id="2763667"/>
    <lineage>
        <taxon>Bacteria</taxon>
        <taxon>Bacillati</taxon>
        <taxon>Bacillota</taxon>
        <taxon>Clostridia</taxon>
        <taxon>Lachnospirales</taxon>
        <taxon>Lachnospiraceae</taxon>
        <taxon>Wansuia</taxon>
    </lineage>
</organism>
<name>A0A926F1F2_9FIRM</name>
<dbReference type="InterPro" id="IPR007630">
    <property type="entry name" value="RNA_pol_sigma70_r4"/>
</dbReference>
<evidence type="ECO:0000256" key="5">
    <source>
        <dbReference type="ARBA" id="ARBA00023163"/>
    </source>
</evidence>
<dbReference type="PANTHER" id="PTHR43133:SF51">
    <property type="entry name" value="RNA POLYMERASE SIGMA FACTOR"/>
    <property type="match status" value="1"/>
</dbReference>
<dbReference type="SUPFAM" id="SSF88946">
    <property type="entry name" value="Sigma2 domain of RNA polymerase sigma factors"/>
    <property type="match status" value="1"/>
</dbReference>
<dbReference type="InterPro" id="IPR036388">
    <property type="entry name" value="WH-like_DNA-bd_sf"/>
</dbReference>
<dbReference type="InterPro" id="IPR013324">
    <property type="entry name" value="RNA_pol_sigma_r3/r4-like"/>
</dbReference>
<dbReference type="Pfam" id="PF04542">
    <property type="entry name" value="Sigma70_r2"/>
    <property type="match status" value="1"/>
</dbReference>
<dbReference type="Gene3D" id="1.10.10.10">
    <property type="entry name" value="Winged helix-like DNA-binding domain superfamily/Winged helix DNA-binding domain"/>
    <property type="match status" value="1"/>
</dbReference>
<comment type="caution">
    <text evidence="8">The sequence shown here is derived from an EMBL/GenBank/DDBJ whole genome shotgun (WGS) entry which is preliminary data.</text>
</comment>
<protein>
    <submittedName>
        <fullName evidence="8">Sigma-70 family RNA polymerase sigma factor</fullName>
    </submittedName>
</protein>
<dbReference type="InterPro" id="IPR039425">
    <property type="entry name" value="RNA_pol_sigma-70-like"/>
</dbReference>
<evidence type="ECO:0000259" key="7">
    <source>
        <dbReference type="Pfam" id="PF04545"/>
    </source>
</evidence>
<keyword evidence="4" id="KW-0238">DNA-binding</keyword>
<feature type="domain" description="RNA polymerase sigma-70 region 2" evidence="6">
    <location>
        <begin position="27"/>
        <end position="92"/>
    </location>
</feature>
<proteinExistence type="inferred from homology"/>
<dbReference type="GO" id="GO:0006352">
    <property type="term" value="P:DNA-templated transcription initiation"/>
    <property type="evidence" value="ECO:0007669"/>
    <property type="project" value="InterPro"/>
</dbReference>
<evidence type="ECO:0000259" key="6">
    <source>
        <dbReference type="Pfam" id="PF04542"/>
    </source>
</evidence>
<dbReference type="InterPro" id="IPR013325">
    <property type="entry name" value="RNA_pol_sigma_r2"/>
</dbReference>
<dbReference type="GO" id="GO:0016987">
    <property type="term" value="F:sigma factor activity"/>
    <property type="evidence" value="ECO:0007669"/>
    <property type="project" value="UniProtKB-KW"/>
</dbReference>
<evidence type="ECO:0000313" key="8">
    <source>
        <dbReference type="EMBL" id="MBC8590257.1"/>
    </source>
</evidence>
<evidence type="ECO:0000256" key="1">
    <source>
        <dbReference type="ARBA" id="ARBA00010641"/>
    </source>
</evidence>
<accession>A0A926F1F2</accession>
<dbReference type="Pfam" id="PF04545">
    <property type="entry name" value="Sigma70_r4"/>
    <property type="match status" value="1"/>
</dbReference>
<dbReference type="AlphaFoldDB" id="A0A926F1F2"/>
<gene>
    <name evidence="8" type="ORF">H8689_03760</name>
</gene>